<keyword evidence="1" id="KW-0472">Membrane</keyword>
<feature type="transmembrane region" description="Helical" evidence="1">
    <location>
        <begin position="84"/>
        <end position="106"/>
    </location>
</feature>
<evidence type="ECO:0000256" key="1">
    <source>
        <dbReference type="SAM" id="Phobius"/>
    </source>
</evidence>
<keyword evidence="1" id="KW-1133">Transmembrane helix</keyword>
<proteinExistence type="predicted"/>
<organism evidence="2 3">
    <name type="scientific">Bremerella alba</name>
    <dbReference type="NCBI Taxonomy" id="980252"/>
    <lineage>
        <taxon>Bacteria</taxon>
        <taxon>Pseudomonadati</taxon>
        <taxon>Planctomycetota</taxon>
        <taxon>Planctomycetia</taxon>
        <taxon>Pirellulales</taxon>
        <taxon>Pirellulaceae</taxon>
        <taxon>Bremerella</taxon>
    </lineage>
</organism>
<sequence length="152" mass="17160">MGSDYVPPIDGERSPNASLSLGTILRRLLISVFAWAIHLVVTACLLGFFGSIVEYYREVFDHFELDLPVITESILQWSSTVSNYWYLFALAAIVLNAPIAIGVCYLPPRWRWVAWVWFAGYLLLAIFLMTYAAIGLVIPLQDLMTNIQDAPM</sequence>
<comment type="caution">
    <text evidence="2">The sequence shown here is derived from an EMBL/GenBank/DDBJ whole genome shotgun (WGS) entry which is preliminary data.</text>
</comment>
<evidence type="ECO:0000313" key="3">
    <source>
        <dbReference type="Proteomes" id="UP000551616"/>
    </source>
</evidence>
<keyword evidence="1" id="KW-0812">Transmembrane</keyword>
<feature type="transmembrane region" description="Helical" evidence="1">
    <location>
        <begin position="28"/>
        <end position="53"/>
    </location>
</feature>
<gene>
    <name evidence="2" type="ORF">HOV93_49130</name>
</gene>
<dbReference type="AlphaFoldDB" id="A0A7V9AA17"/>
<dbReference type="Proteomes" id="UP000551616">
    <property type="component" value="Unassembled WGS sequence"/>
</dbReference>
<feature type="transmembrane region" description="Helical" evidence="1">
    <location>
        <begin position="113"/>
        <end position="138"/>
    </location>
</feature>
<dbReference type="EMBL" id="JABRWO010000018">
    <property type="protein sequence ID" value="MBA2117711.1"/>
    <property type="molecule type" value="Genomic_DNA"/>
</dbReference>
<protein>
    <submittedName>
        <fullName evidence="2">Uncharacterized protein</fullName>
    </submittedName>
</protein>
<dbReference type="RefSeq" id="WP_207399078.1">
    <property type="nucleotide sequence ID" value="NZ_JABRWO010000018.1"/>
</dbReference>
<name>A0A7V9AA17_9BACT</name>
<evidence type="ECO:0000313" key="2">
    <source>
        <dbReference type="EMBL" id="MBA2117711.1"/>
    </source>
</evidence>
<reference evidence="2 3" key="1">
    <citation type="submission" date="2020-05" db="EMBL/GenBank/DDBJ databases">
        <title>Bremerella alba sp. nov., a novel planctomycete isolated from the surface of the macroalga Fucus spiralis.</title>
        <authorList>
            <person name="Godinho O."/>
            <person name="Botelho R."/>
            <person name="Albuquerque L."/>
            <person name="Wiegand S."/>
            <person name="Da Costa M.S."/>
            <person name="Lobo-Da-Cunha A."/>
            <person name="Jogler C."/>
            <person name="Lage O.M."/>
        </authorList>
    </citation>
    <scope>NUCLEOTIDE SEQUENCE [LARGE SCALE GENOMIC DNA]</scope>
    <source>
        <strain evidence="2 3">FF15</strain>
    </source>
</reference>
<accession>A0A7V9AA17</accession>
<keyword evidence="3" id="KW-1185">Reference proteome</keyword>